<dbReference type="SMART" id="SM00248">
    <property type="entry name" value="ANK"/>
    <property type="match status" value="6"/>
</dbReference>
<dbReference type="Pfam" id="PF00397">
    <property type="entry name" value="WW"/>
    <property type="match status" value="1"/>
</dbReference>
<feature type="repeat" description="ANK" evidence="3">
    <location>
        <begin position="279"/>
        <end position="311"/>
    </location>
</feature>
<dbReference type="Gene3D" id="1.25.40.20">
    <property type="entry name" value="Ankyrin repeat-containing domain"/>
    <property type="match status" value="3"/>
</dbReference>
<feature type="compositionally biased region" description="Polar residues" evidence="4">
    <location>
        <begin position="173"/>
        <end position="191"/>
    </location>
</feature>
<dbReference type="InterPro" id="IPR002110">
    <property type="entry name" value="Ankyrin_rpt"/>
</dbReference>
<proteinExistence type="predicted"/>
<reference evidence="6" key="1">
    <citation type="submission" date="2021-01" db="EMBL/GenBank/DDBJ databases">
        <authorList>
            <person name="Corre E."/>
            <person name="Pelletier E."/>
            <person name="Niang G."/>
            <person name="Scheremetjew M."/>
            <person name="Finn R."/>
            <person name="Kale V."/>
            <person name="Holt S."/>
            <person name="Cochrane G."/>
            <person name="Meng A."/>
            <person name="Brown T."/>
            <person name="Cohen L."/>
        </authorList>
    </citation>
    <scope>NUCLEOTIDE SEQUENCE</scope>
    <source>
        <strain evidence="6">B650</strain>
    </source>
</reference>
<dbReference type="SUPFAM" id="SSF51045">
    <property type="entry name" value="WW domain"/>
    <property type="match status" value="1"/>
</dbReference>
<evidence type="ECO:0000259" key="5">
    <source>
        <dbReference type="PROSITE" id="PS50020"/>
    </source>
</evidence>
<feature type="repeat" description="ANK" evidence="3">
    <location>
        <begin position="312"/>
        <end position="344"/>
    </location>
</feature>
<feature type="repeat" description="ANK" evidence="3">
    <location>
        <begin position="555"/>
        <end position="577"/>
    </location>
</feature>
<dbReference type="CDD" id="cd00201">
    <property type="entry name" value="WW"/>
    <property type="match status" value="1"/>
</dbReference>
<dbReference type="EMBL" id="HBGY01032618">
    <property type="protein sequence ID" value="CAD9612346.1"/>
    <property type="molecule type" value="Transcribed_RNA"/>
</dbReference>
<evidence type="ECO:0000313" key="6">
    <source>
        <dbReference type="EMBL" id="CAD9612346.1"/>
    </source>
</evidence>
<keyword evidence="2 3" id="KW-0040">ANK repeat</keyword>
<dbReference type="PROSITE" id="PS50297">
    <property type="entry name" value="ANK_REP_REGION"/>
    <property type="match status" value="3"/>
</dbReference>
<organism evidence="6">
    <name type="scientific">Leptocylindrus danicus</name>
    <dbReference type="NCBI Taxonomy" id="163516"/>
    <lineage>
        <taxon>Eukaryota</taxon>
        <taxon>Sar</taxon>
        <taxon>Stramenopiles</taxon>
        <taxon>Ochrophyta</taxon>
        <taxon>Bacillariophyta</taxon>
        <taxon>Coscinodiscophyceae</taxon>
        <taxon>Chaetocerotophycidae</taxon>
        <taxon>Leptocylindrales</taxon>
        <taxon>Leptocylindraceae</taxon>
        <taxon>Leptocylindrus</taxon>
    </lineage>
</organism>
<evidence type="ECO:0000256" key="2">
    <source>
        <dbReference type="ARBA" id="ARBA00023043"/>
    </source>
</evidence>
<protein>
    <recommendedName>
        <fullName evidence="5">WW domain-containing protein</fullName>
    </recommendedName>
</protein>
<dbReference type="SMART" id="SM00456">
    <property type="entry name" value="WW"/>
    <property type="match status" value="1"/>
</dbReference>
<accession>A0A7S2LPX7</accession>
<feature type="repeat" description="ANK" evidence="3">
    <location>
        <begin position="207"/>
        <end position="239"/>
    </location>
</feature>
<feature type="region of interest" description="Disordered" evidence="4">
    <location>
        <begin position="173"/>
        <end position="196"/>
    </location>
</feature>
<dbReference type="InterPro" id="IPR036770">
    <property type="entry name" value="Ankyrin_rpt-contain_sf"/>
</dbReference>
<dbReference type="InterPro" id="IPR001202">
    <property type="entry name" value="WW_dom"/>
</dbReference>
<evidence type="ECO:0000256" key="1">
    <source>
        <dbReference type="ARBA" id="ARBA00022737"/>
    </source>
</evidence>
<sequence>MSDDLEDTFTTHLSDGFEENGDKTIVKSCINGIVKALEDKLEEKPLSATLSIRIPHKICTNGATLGSNKFCSPSWEYSSDDDSDALFSPLFPPRARGMSISCESESNTNQQLHLINEEFAFPSNNGFKEEEDDGAIILELPQDKCNEKASCLPPIGIETSAVDLTDDIKNGFRSSNETVSSEANHPTSPGGVQSPDHRQLANAINEVGESALCIASYHCFLEGIRILITNGADISITDAQKCSPLHLVCLGGCEKVQKTHDCLDLLLHFNADPNAINDIGKTPLHLAAASGDFLCVISLMQYGAKTAIKDFGGNTPLHYATRGNHHSCMQILLGEDSELHHPTHAITPSFESSWHCQPATTSQSAVDLPAGGQSDKKCDDLDVDTAIMYNTRGEWVQCNESGSTYYYNTVTNESSWEDPSATGEKFHQIGQGEVEVERRNESQLGEDTALVVGGAESITTDRNLEIWSTFFENALSRQPESLVMKCDEANFETKKRKKRTRKKSYTIGSINGSQSIDDLNLSESDVVHYAARTDDGQALTMLIENGFDVFSADVHGNTPLHVASMYGCEAAIKVLLNTNTCDLSAVNYRGESPTYLAHSHGHGSCATLLTVYEDSQSAKADIGNNVEDAANSSSTAWSFLGSWLSKAGNISSSLPPPPPPIDIPAYCDGESFDDLSEAPEELKRDVLEDRKKIVSP</sequence>
<dbReference type="SUPFAM" id="SSF48403">
    <property type="entry name" value="Ankyrin repeat"/>
    <property type="match status" value="1"/>
</dbReference>
<dbReference type="AlphaFoldDB" id="A0A7S2LPX7"/>
<name>A0A7S2LPX7_9STRA</name>
<dbReference type="PROSITE" id="PS50020">
    <property type="entry name" value="WW_DOMAIN_2"/>
    <property type="match status" value="1"/>
</dbReference>
<evidence type="ECO:0000256" key="4">
    <source>
        <dbReference type="SAM" id="MobiDB-lite"/>
    </source>
</evidence>
<gene>
    <name evidence="6" type="ORF">LDAN0321_LOCUS20405</name>
</gene>
<dbReference type="InterPro" id="IPR036020">
    <property type="entry name" value="WW_dom_sf"/>
</dbReference>
<dbReference type="PROSITE" id="PS50088">
    <property type="entry name" value="ANK_REPEAT"/>
    <property type="match status" value="4"/>
</dbReference>
<dbReference type="Gene3D" id="2.20.70.10">
    <property type="match status" value="1"/>
</dbReference>
<feature type="domain" description="WW" evidence="5">
    <location>
        <begin position="399"/>
        <end position="421"/>
    </location>
</feature>
<keyword evidence="1" id="KW-0677">Repeat</keyword>
<dbReference type="PANTHER" id="PTHR24198:SF165">
    <property type="entry name" value="ANKYRIN REPEAT-CONTAINING PROTEIN-RELATED"/>
    <property type="match status" value="1"/>
</dbReference>
<dbReference type="Pfam" id="PF12796">
    <property type="entry name" value="Ank_2"/>
    <property type="match status" value="2"/>
</dbReference>
<evidence type="ECO:0000256" key="3">
    <source>
        <dbReference type="PROSITE-ProRule" id="PRU00023"/>
    </source>
</evidence>
<dbReference type="PANTHER" id="PTHR24198">
    <property type="entry name" value="ANKYRIN REPEAT AND PROTEIN KINASE DOMAIN-CONTAINING PROTEIN"/>
    <property type="match status" value="1"/>
</dbReference>